<reference evidence="3" key="2">
    <citation type="submission" date="2015-01" db="EMBL/GenBank/DDBJ databases">
        <title>Evolutionary Origins and Diversification of the Mycorrhizal Mutualists.</title>
        <authorList>
            <consortium name="DOE Joint Genome Institute"/>
            <consortium name="Mycorrhizal Genomics Consortium"/>
            <person name="Kohler A."/>
            <person name="Kuo A."/>
            <person name="Nagy L.G."/>
            <person name="Floudas D."/>
            <person name="Copeland A."/>
            <person name="Barry K.W."/>
            <person name="Cichocki N."/>
            <person name="Veneault-Fourrey C."/>
            <person name="LaButti K."/>
            <person name="Lindquist E.A."/>
            <person name="Lipzen A."/>
            <person name="Lundell T."/>
            <person name="Morin E."/>
            <person name="Murat C."/>
            <person name="Riley R."/>
            <person name="Ohm R."/>
            <person name="Sun H."/>
            <person name="Tunlid A."/>
            <person name="Henrissat B."/>
            <person name="Grigoriev I.V."/>
            <person name="Hibbett D.S."/>
            <person name="Martin F."/>
        </authorList>
    </citation>
    <scope>NUCLEOTIDE SEQUENCE [LARGE SCALE GENOMIC DNA]</scope>
    <source>
        <strain evidence="3">LaAM-08-1</strain>
    </source>
</reference>
<evidence type="ECO:0000313" key="2">
    <source>
        <dbReference type="EMBL" id="KIJ94394.1"/>
    </source>
</evidence>
<reference evidence="2 3" key="1">
    <citation type="submission" date="2014-04" db="EMBL/GenBank/DDBJ databases">
        <authorList>
            <consortium name="DOE Joint Genome Institute"/>
            <person name="Kuo A."/>
            <person name="Kohler A."/>
            <person name="Nagy L.G."/>
            <person name="Floudas D."/>
            <person name="Copeland A."/>
            <person name="Barry K.W."/>
            <person name="Cichocki N."/>
            <person name="Veneault-Fourrey C."/>
            <person name="LaButti K."/>
            <person name="Lindquist E.A."/>
            <person name="Lipzen A."/>
            <person name="Lundell T."/>
            <person name="Morin E."/>
            <person name="Murat C."/>
            <person name="Sun H."/>
            <person name="Tunlid A."/>
            <person name="Henrissat B."/>
            <person name="Grigoriev I.V."/>
            <person name="Hibbett D.S."/>
            <person name="Martin F."/>
            <person name="Nordberg H.P."/>
            <person name="Cantor M.N."/>
            <person name="Hua S.X."/>
        </authorList>
    </citation>
    <scope>NUCLEOTIDE SEQUENCE [LARGE SCALE GENOMIC DNA]</scope>
    <source>
        <strain evidence="2 3">LaAM-08-1</strain>
    </source>
</reference>
<gene>
    <name evidence="2" type="ORF">K443DRAFT_110507</name>
</gene>
<dbReference type="EMBL" id="KN838796">
    <property type="protein sequence ID" value="KIJ94394.1"/>
    <property type="molecule type" value="Genomic_DNA"/>
</dbReference>
<feature type="region of interest" description="Disordered" evidence="1">
    <location>
        <begin position="53"/>
        <end position="80"/>
    </location>
</feature>
<dbReference type="Proteomes" id="UP000054477">
    <property type="component" value="Unassembled WGS sequence"/>
</dbReference>
<sequence>MSHQASETEGWEGLEGLTKIRLCQKSGSANAAVGVDSDSEGKGVFAAVAVDDYDSDGSLPSLEAVSDSDSESESGNAPESDWFFEAVNERGSDCGISEGSDWDPDDLFEDSMPTVDAPFSTPHVPKYMTPVVPHIFPHTARISKISSKFPQSLSELPISKIFKLYASRKFFTPPRWDTPSCLLDDSTTLVFQLLLEVASVSFKVLMGRI</sequence>
<dbReference type="HOGENOM" id="CLU_1291694_0_0_1"/>
<evidence type="ECO:0000256" key="1">
    <source>
        <dbReference type="SAM" id="MobiDB-lite"/>
    </source>
</evidence>
<keyword evidence="3" id="KW-1185">Reference proteome</keyword>
<proteinExistence type="predicted"/>
<evidence type="ECO:0000313" key="3">
    <source>
        <dbReference type="Proteomes" id="UP000054477"/>
    </source>
</evidence>
<organism evidence="2 3">
    <name type="scientific">Laccaria amethystina LaAM-08-1</name>
    <dbReference type="NCBI Taxonomy" id="1095629"/>
    <lineage>
        <taxon>Eukaryota</taxon>
        <taxon>Fungi</taxon>
        <taxon>Dikarya</taxon>
        <taxon>Basidiomycota</taxon>
        <taxon>Agaricomycotina</taxon>
        <taxon>Agaricomycetes</taxon>
        <taxon>Agaricomycetidae</taxon>
        <taxon>Agaricales</taxon>
        <taxon>Agaricineae</taxon>
        <taxon>Hydnangiaceae</taxon>
        <taxon>Laccaria</taxon>
    </lineage>
</organism>
<name>A0A0C9WJB3_9AGAR</name>
<protein>
    <submittedName>
        <fullName evidence="2">Uncharacterized protein</fullName>
    </submittedName>
</protein>
<accession>A0A0C9WJB3</accession>
<dbReference type="AlphaFoldDB" id="A0A0C9WJB3"/>